<gene>
    <name evidence="2" type="ORF">NE857_13235</name>
</gene>
<dbReference type="InterPro" id="IPR036322">
    <property type="entry name" value="WD40_repeat_dom_sf"/>
</dbReference>
<dbReference type="SUPFAM" id="SSF50978">
    <property type="entry name" value="WD40 repeat-like"/>
    <property type="match status" value="1"/>
</dbReference>
<organism evidence="2 3">
    <name type="scientific">Nocardiopsis exhalans</name>
    <dbReference type="NCBI Taxonomy" id="163604"/>
    <lineage>
        <taxon>Bacteria</taxon>
        <taxon>Bacillati</taxon>
        <taxon>Actinomycetota</taxon>
        <taxon>Actinomycetes</taxon>
        <taxon>Streptosporangiales</taxon>
        <taxon>Nocardiopsidaceae</taxon>
        <taxon>Nocardiopsis</taxon>
    </lineage>
</organism>
<accession>A0ABY5DHE2</accession>
<evidence type="ECO:0000313" key="3">
    <source>
        <dbReference type="Proteomes" id="UP001055940"/>
    </source>
</evidence>
<dbReference type="EMBL" id="CP099837">
    <property type="protein sequence ID" value="USY22483.1"/>
    <property type="molecule type" value="Genomic_DNA"/>
</dbReference>
<evidence type="ECO:0000256" key="1">
    <source>
        <dbReference type="PROSITE-ProRule" id="PRU00221"/>
    </source>
</evidence>
<evidence type="ECO:0008006" key="4">
    <source>
        <dbReference type="Google" id="ProtNLM"/>
    </source>
</evidence>
<name>A0ABY5DHE2_9ACTN</name>
<dbReference type="PROSITE" id="PS50082">
    <property type="entry name" value="WD_REPEATS_2"/>
    <property type="match status" value="1"/>
</dbReference>
<protein>
    <recommendedName>
        <fullName evidence="4">WD domain-containing protein, G-beta repeat-containing protein</fullName>
    </recommendedName>
</protein>
<dbReference type="Pfam" id="PF00400">
    <property type="entry name" value="WD40"/>
    <property type="match status" value="2"/>
</dbReference>
<feature type="repeat" description="WD" evidence="1">
    <location>
        <begin position="1"/>
        <end position="23"/>
    </location>
</feature>
<proteinExistence type="predicted"/>
<dbReference type="RefSeq" id="WP_254421256.1">
    <property type="nucleotide sequence ID" value="NZ_BAAAJB010000067.1"/>
</dbReference>
<evidence type="ECO:0000313" key="2">
    <source>
        <dbReference type="EMBL" id="USY22483.1"/>
    </source>
</evidence>
<dbReference type="Proteomes" id="UP001055940">
    <property type="component" value="Chromosome"/>
</dbReference>
<sequence length="100" mass="10904">MAAASHDRTVRVWDAREEGEPLTVGVHRDHALSVTWGEGSRSVASGSADGTVRVRDAEMSLSELTRVARRRTFRALTPQERRAHLLAVGEEEEGGVSRPG</sequence>
<keyword evidence="3" id="KW-1185">Reference proteome</keyword>
<dbReference type="InterPro" id="IPR001680">
    <property type="entry name" value="WD40_rpt"/>
</dbReference>
<dbReference type="InterPro" id="IPR015943">
    <property type="entry name" value="WD40/YVTN_repeat-like_dom_sf"/>
</dbReference>
<dbReference type="Gene3D" id="2.130.10.10">
    <property type="entry name" value="YVTN repeat-like/Quinoprotein amine dehydrogenase"/>
    <property type="match status" value="1"/>
</dbReference>
<reference evidence="2" key="1">
    <citation type="submission" date="2022-06" db="EMBL/GenBank/DDBJ databases">
        <authorList>
            <person name="Ping M."/>
        </authorList>
    </citation>
    <scope>NUCLEOTIDE SEQUENCE</scope>
    <source>
        <strain evidence="2">JCM11759T</strain>
    </source>
</reference>
<keyword evidence="1" id="KW-0853">WD repeat</keyword>